<feature type="binding site" evidence="23">
    <location>
        <position position="300"/>
    </location>
    <ligand>
        <name>Zn(2+)</name>
        <dbReference type="ChEBI" id="CHEBI:29105"/>
        <note>catalytic</note>
    </ligand>
</feature>
<feature type="binding site" evidence="23">
    <location>
        <position position="300"/>
    </location>
    <ligand>
        <name>7-phospho-2-dehydro-3-deoxy-D-arabino-heptonate</name>
        <dbReference type="ChEBI" id="CHEBI:58394"/>
    </ligand>
</feature>
<feature type="active site" description="Proton acceptor; for 3-dehydroquinate synthase activity" evidence="23">
    <location>
        <position position="273"/>
    </location>
</feature>
<feature type="domain" description="3-dehydroquinate synthase C-terminal" evidence="29">
    <location>
        <begin position="197"/>
        <end position="371"/>
    </location>
</feature>
<feature type="active site" description="Proton acceptor; for 3-dehydroquinate dehydratase activity" evidence="23">
    <location>
        <position position="1217"/>
    </location>
</feature>
<dbReference type="GO" id="GO:0004765">
    <property type="term" value="F:shikimate kinase activity"/>
    <property type="evidence" value="ECO:0007669"/>
    <property type="project" value="UniProtKB-UniRule"/>
</dbReference>
<comment type="similarity">
    <text evidence="23">In the N-terminal section; belongs to the sugar phosphate cyclases superfamily. Dehydroquinate synthase family.</text>
</comment>
<dbReference type="NCBIfam" id="TIGR01357">
    <property type="entry name" value="aroB"/>
    <property type="match status" value="1"/>
</dbReference>
<dbReference type="STRING" id="86630.A0A367KDK5"/>
<dbReference type="GO" id="GO:0046872">
    <property type="term" value="F:metal ion binding"/>
    <property type="evidence" value="ECO:0007669"/>
    <property type="project" value="UniProtKB-UniRule"/>
</dbReference>
<dbReference type="PRINTS" id="PR01100">
    <property type="entry name" value="SHIKIMTKNASE"/>
</dbReference>
<evidence type="ECO:0000256" key="18">
    <source>
        <dbReference type="ARBA" id="ARBA00023239"/>
    </source>
</evidence>
<proteinExistence type="inferred from homology"/>
<comment type="cofactor">
    <cofactor evidence="23">
        <name>Zn(2+)</name>
        <dbReference type="ChEBI" id="CHEBI:29105"/>
    </cofactor>
    <text evidence="23">Binds 2 Zn(2+) ions per subunit.</text>
</comment>
<feature type="active site" description="Proton acceptor; for 3-dehydroquinate synthase activity" evidence="23">
    <location>
        <position position="288"/>
    </location>
</feature>
<feature type="binding site" evidence="23">
    <location>
        <position position="168"/>
    </location>
    <ligand>
        <name>7-phospho-2-dehydro-3-deoxy-D-arabino-heptonate</name>
        <dbReference type="ChEBI" id="CHEBI:58394"/>
    </ligand>
</feature>
<dbReference type="InterPro" id="IPR010110">
    <property type="entry name" value="Shikimate_DH_AroM-type"/>
</dbReference>
<evidence type="ECO:0000259" key="27">
    <source>
        <dbReference type="Pfam" id="PF01761"/>
    </source>
</evidence>
<reference evidence="30 31" key="1">
    <citation type="journal article" date="2018" name="G3 (Bethesda)">
        <title>Phylogenetic and Phylogenomic Definition of Rhizopus Species.</title>
        <authorList>
            <person name="Gryganskyi A.P."/>
            <person name="Golan J."/>
            <person name="Dolatabadi S."/>
            <person name="Mondo S."/>
            <person name="Robb S."/>
            <person name="Idnurm A."/>
            <person name="Muszewska A."/>
            <person name="Steczkiewicz K."/>
            <person name="Masonjones S."/>
            <person name="Liao H.L."/>
            <person name="Gajdeczka M.T."/>
            <person name="Anike F."/>
            <person name="Vuek A."/>
            <person name="Anishchenko I.M."/>
            <person name="Voigt K."/>
            <person name="de Hoog G.S."/>
            <person name="Smith M.E."/>
            <person name="Heitman J."/>
            <person name="Vilgalys R."/>
            <person name="Stajich J.E."/>
        </authorList>
    </citation>
    <scope>NUCLEOTIDE SEQUENCE [LARGE SCALE GENOMIC DNA]</scope>
    <source>
        <strain evidence="30 31">CBS 357.93</strain>
    </source>
</reference>
<dbReference type="Pfam" id="PF01487">
    <property type="entry name" value="DHquinase_I"/>
    <property type="match status" value="1"/>
</dbReference>
<comment type="pathway">
    <text evidence="3 23">Metabolic intermediate biosynthesis; chorismate biosynthesis; chorismate from D-erythrose 4-phosphate and phosphoenolpyruvate: step 5/7.</text>
</comment>
<evidence type="ECO:0000259" key="29">
    <source>
        <dbReference type="Pfam" id="PF24621"/>
    </source>
</evidence>
<dbReference type="GO" id="GO:0004764">
    <property type="term" value="F:shikimate 3-dehydrogenase (NADP+) activity"/>
    <property type="evidence" value="ECO:0007669"/>
    <property type="project" value="UniProtKB-UniRule"/>
</dbReference>
<keyword evidence="10 23" id="KW-0479">Metal-binding</keyword>
<gene>
    <name evidence="30" type="primary">ARO1_3</name>
    <name evidence="30" type="ORF">CU097_013050</name>
</gene>
<feature type="domain" description="Shikimate dehydrogenase substrate binding N-terminal" evidence="28">
    <location>
        <begin position="1329"/>
        <end position="1410"/>
    </location>
</feature>
<evidence type="ECO:0000313" key="31">
    <source>
        <dbReference type="Proteomes" id="UP000252139"/>
    </source>
</evidence>
<feature type="binding site" evidence="23">
    <location>
        <begin position="897"/>
        <end position="904"/>
    </location>
    <ligand>
        <name>ATP</name>
        <dbReference type="ChEBI" id="CHEBI:30616"/>
    </ligand>
</feature>
<comment type="catalytic activity">
    <reaction evidence="23">
        <text>3-dehydroquinate = 3-dehydroshikimate + H2O</text>
        <dbReference type="Rhea" id="RHEA:21096"/>
        <dbReference type="ChEBI" id="CHEBI:15377"/>
        <dbReference type="ChEBI" id="CHEBI:16630"/>
        <dbReference type="ChEBI" id="CHEBI:32364"/>
        <dbReference type="EC" id="4.2.1.10"/>
    </reaction>
</comment>
<evidence type="ECO:0000256" key="17">
    <source>
        <dbReference type="ARBA" id="ARBA00023141"/>
    </source>
</evidence>
<comment type="similarity">
    <text evidence="5">In the N-terminal section; belongs to the shikimate kinase family.</text>
</comment>
<comment type="pathway">
    <text evidence="2 23">Metabolic intermediate biosynthesis; chorismate biosynthesis; chorismate from D-erythrose 4-phosphate and phosphoenolpyruvate: step 6/7.</text>
</comment>
<sequence>MTPKEPDVVKVPILGSESIIVGFHLTEYLIRDVLTNISASNYVLITDSNLASIYLDKYVQVFKSVSDELFVSKGLQAPRLFTRALPPGEMTKSRKIKADIEDWLLSNAVTRDTCFLAMGGGVIGDLIGFVAATFMRGVPFVQIPTTLLAMVDSSIGGKTAIDVPAGKNLIGAFWQPKRIFIDIDFLRTLPEREFSNGMAELIKTAAISNEDDFCKLENGVEAIRDAVLNSNNSNIANQGQTLETRTPQQSLLMDVILASVRFKAFVVTNDEREGGLRGLLNFGHSIGHGIEAIVSPMMLHGECVSIGCIKEAELARNLGYLNQVAVGRLARCFASYGLPISLDDKKVKERIGNLHCHVDDIMEIMKVDKKNQGDKKRIVMLSAIGKTLEPRASVIADPDIHKVLAPEQLVLPVTESATGPKKEVTLTTPGSKSISNRALLIAALGKGTVRIKNLLHSDDTQYMLAALKGLNAAEFEWEDNGETLVVHGGGGRLVVPDKELYVGNAGTASRFLTSVLTMIPTNEGAKNTAAVLTGNARMKQRPIAPLLDALKANDAQIISLEKDGFLPIAVTPNGGFKGGRIELAASISSQYVSSILLCAPYAKEPVELVLVGGQVISQPYIDMTIAMMESFGATVERLPENTYRIKQATYQNPDTYLVESDASSATYPLAIAAITGTTCTVSSIGSSSLQGDAGFAVNVLRPMGCTVVQTETATTVTGPPIGQLRPLPSIDMETMTDAFLTATVLAAVTSSDGKTENITRITGIANQRVKECNRIAAMVHELTKFGVQASELPDGIQIHGKPIKDLKAPKEGVHTYDDHRIAMSFSVLSTVVPHGTIITDKKCVEKTWPTWWDDLERKLGVRLNGIDLGVRLANKSTLGRNKPTSKTDQSQSLVIVGMRGAGKTTLGQYAAKVLGFNFIDVDQHFEQTLNTTITEFINTWGWDQFRLKETEILKQLLDSPYARQHVISCGGGIIETAESREVLKKHHMNGGKVLHLVRDLAQVVNYLNRDQTRPMFGEDMMTVWRRRRQWYKEVCNYEFVAYAASLTDRGFVDPPEWEAIKKDLKRFLWFIYGRNTNHVDISPNIESPTTFVSLTSKNLATCVDSLKEVCEGADAVELRVDLLQKPDDKEELSPIEYVGEQLALLRRAVSIPVIFTVRSKGQAGAFPNDDEEGMFELLRWGQRWGCEYIDVEMCWSTNKIESLVASKGQSRIISSWHDLQKITPWDSTAIEAKYELGTKYGDIVKLVGVAETMQDNFKLEAFRATKQDKNLIAINMGVVGQLSRILNDCLTPVTHPALPKKAAPGQLSLAEINQARHLLGILPAKSFWLIGTPIQHSMSPTLHNTGFQTLGLPYTYGLLECHMVEYAEEAILNDPHFGGASVTIPHKVSIMKYLDQVSEDAKIIGAVNTIYVRQTTVNGEKKRLLLGENTDYLGMKHCIQALMMDPDHPPQQGLVIGAGGTARAALYTMQQMGIQKIYLWNRTVSKAYDLQQAFKGKIEIEVIESLEANIGPGVIISTVPADSGIELPEHLYGGIKGIICDMAYKPRRTKLLLQAEEKGWSCVEGIEVLIAQGIAQFEIWTEMKVLSQLLGTYSKHKKPLILFRLPDTDTLFYRLSDIVPLFDLPTISFKEGNYENCYRDHEDTYLNTKVLSELALKHNRYMLAELCKFKPDDYQKGLVDAILQTFPDFTRAPKEEHIWESVQLPLENFQDVIEREGEIAIKAEPQSPPSIHQATTNTTTTTGNNIPETRNAMALDKVLLSSNELKRQSMIDQANKRQRISGTSPGQQSDDKRTVASSSTRQLARKIHSYPAGEAEQHSSNKKRLSIKHKNALNLTIFAPSYHEQLAGIRSAPINSNFSQAVLQQQAHHQKSGLGRTNGIHTTQHNVPIAPAPASATVARPAFAHQPSPRRQEFAIPPIVPSQQQPPHSAHPTSRENLTYQQYSASYNSKHYNTQRNLEPIAVSAANVPLPPKTPTTSSFAALQRQQYLQPFEHLFDTIETTRTLKSTLDDQIRRSSSLMQTLQASATTIEGLVRNQVKEAQWEFVSQFEKKVDELLRRIEAVEHRMSETVERQQQQQQQQSNHLEPRSSANHSLPSPLPSATREERAVAEDLVAMSEKRQEQDELQTPPTIVRSQNDIGPHEYQTMLNTLRDRLDRLERQIET</sequence>
<feature type="compositionally biased region" description="Low complexity" evidence="24">
    <location>
        <begin position="1735"/>
        <end position="1745"/>
    </location>
</feature>
<feature type="binding site" evidence="23">
    <location>
        <position position="152"/>
    </location>
    <ligand>
        <name>7-phospho-2-dehydro-3-deoxy-D-arabino-heptonate</name>
        <dbReference type="ChEBI" id="CHEBI:58394"/>
    </ligand>
</feature>
<keyword evidence="12 23" id="KW-0418">Kinase</keyword>
<feature type="region of interest" description="Disordered" evidence="24">
    <location>
        <begin position="2068"/>
        <end position="2143"/>
    </location>
</feature>
<dbReference type="InterPro" id="IPR046346">
    <property type="entry name" value="Aminoacid_DH-like_N_sf"/>
</dbReference>
<evidence type="ECO:0000256" key="11">
    <source>
        <dbReference type="ARBA" id="ARBA00022741"/>
    </source>
</evidence>
<dbReference type="SUPFAM" id="SSF53223">
    <property type="entry name" value="Aminoacid dehydrogenase-like, N-terminal domain"/>
    <property type="match status" value="1"/>
</dbReference>
<dbReference type="NCBIfam" id="TIGR01809">
    <property type="entry name" value="Shik-DH-AROM"/>
    <property type="match status" value="1"/>
</dbReference>
<dbReference type="InterPro" id="IPR008289">
    <property type="entry name" value="Pentafunct_AroM"/>
</dbReference>
<dbReference type="InterPro" id="IPR000623">
    <property type="entry name" value="Shikimate_kinase/TSH1"/>
</dbReference>
<protein>
    <recommendedName>
        <fullName evidence="23">Pentafunctional AROM polypeptide</fullName>
    </recommendedName>
    <domain>
        <recommendedName>
            <fullName evidence="23">3-dehydroquinate synthase</fullName>
            <shortName evidence="23">DHQS</shortName>
            <ecNumber evidence="23">4.2.3.4</ecNumber>
        </recommendedName>
    </domain>
    <domain>
        <recommendedName>
            <fullName evidence="23">3-phosphoshikimate 1-carboxyvinyltransferase</fullName>
            <ecNumber evidence="23">2.5.1.19</ecNumber>
        </recommendedName>
        <alternativeName>
            <fullName evidence="23">5-enolpyruvylshikimate-3-phosphate synthase</fullName>
            <shortName evidence="23">EPSP synthase</shortName>
            <shortName evidence="23">EPSPS</shortName>
        </alternativeName>
    </domain>
    <domain>
        <recommendedName>
            <fullName evidence="23">Shikimate kinase</fullName>
            <shortName evidence="23">SK</shortName>
            <ecNumber evidence="23">2.7.1.71</ecNumber>
        </recommendedName>
    </domain>
    <domain>
        <recommendedName>
            <fullName evidence="23">3-dehydroquinate dehydratase</fullName>
            <shortName evidence="23">3-dehydroquinase</shortName>
            <ecNumber evidence="23">4.2.1.10</ecNumber>
        </recommendedName>
    </domain>
    <domain>
        <recommendedName>
            <fullName evidence="23">Shikimate dehydrogenase</fullName>
            <ecNumber evidence="23">1.1.1.25</ecNumber>
        </recommendedName>
    </domain>
</protein>
<feature type="compositionally biased region" description="Polar residues" evidence="24">
    <location>
        <begin position="2126"/>
        <end position="2138"/>
    </location>
</feature>
<dbReference type="UniPathway" id="UPA00053">
    <property type="reaction ID" value="UER00085"/>
</dbReference>
<comment type="caution">
    <text evidence="30">The sequence shown here is derived from an EMBL/GenBank/DDBJ whole genome shotgun (WGS) entry which is preliminary data.</text>
</comment>
<evidence type="ECO:0000256" key="6">
    <source>
        <dbReference type="ARBA" id="ARBA00009948"/>
    </source>
</evidence>
<dbReference type="Gene3D" id="3.20.20.70">
    <property type="entry name" value="Aldolase class I"/>
    <property type="match status" value="1"/>
</dbReference>
<dbReference type="CDD" id="cd00464">
    <property type="entry name" value="SK"/>
    <property type="match status" value="1"/>
</dbReference>
<dbReference type="FunFam" id="3.40.50.300:FF:001256">
    <property type="entry name" value="Pentafunctional AROM polypeptide"/>
    <property type="match status" value="1"/>
</dbReference>
<keyword evidence="15 23" id="KW-0521">NADP</keyword>
<dbReference type="FunFam" id="3.20.20.70:FF:000135">
    <property type="entry name" value="Pentafunctional AROM polypeptide"/>
    <property type="match status" value="1"/>
</dbReference>
<dbReference type="FunFam" id="3.65.10.10:FF:000008">
    <property type="entry name" value="Pentafunctional AROM polypeptide"/>
    <property type="match status" value="1"/>
</dbReference>
<dbReference type="GO" id="GO:0003855">
    <property type="term" value="F:3-dehydroquinate dehydratase activity"/>
    <property type="evidence" value="ECO:0007669"/>
    <property type="project" value="UniProtKB-UniRule"/>
</dbReference>
<evidence type="ECO:0000256" key="23">
    <source>
        <dbReference type="HAMAP-Rule" id="MF_03143"/>
    </source>
</evidence>
<feature type="active site" description="For EPSP synthase activity" evidence="23">
    <location>
        <position position="843"/>
    </location>
</feature>
<comment type="pathway">
    <text evidence="23">Metabolic intermediate biosynthesis; chorismate biosynthesis; chorismate from D-erythrose 4-phosphate and phosphoenolpyruvate: step 3/7.</text>
</comment>
<feature type="binding site" evidence="23">
    <location>
        <position position="284"/>
    </location>
    <ligand>
        <name>7-phospho-2-dehydro-3-deoxy-D-arabino-heptonate</name>
        <dbReference type="ChEBI" id="CHEBI:58394"/>
    </ligand>
</feature>
<dbReference type="GO" id="GO:0003856">
    <property type="term" value="F:3-dehydroquinate synthase activity"/>
    <property type="evidence" value="ECO:0007669"/>
    <property type="project" value="UniProtKB-UniRule"/>
</dbReference>
<dbReference type="InterPro" id="IPR006264">
    <property type="entry name" value="EPSP_synthase"/>
</dbReference>
<evidence type="ECO:0000313" key="30">
    <source>
        <dbReference type="EMBL" id="RCI00286.1"/>
    </source>
</evidence>
<evidence type="ECO:0000259" key="28">
    <source>
        <dbReference type="Pfam" id="PF08501"/>
    </source>
</evidence>
<comment type="catalytic activity">
    <reaction evidence="23">
        <text>7-phospho-2-dehydro-3-deoxy-D-arabino-heptonate = 3-dehydroquinate + phosphate</text>
        <dbReference type="Rhea" id="RHEA:21968"/>
        <dbReference type="ChEBI" id="CHEBI:32364"/>
        <dbReference type="ChEBI" id="CHEBI:43474"/>
        <dbReference type="ChEBI" id="CHEBI:58394"/>
        <dbReference type="EC" id="4.2.3.4"/>
    </reaction>
</comment>
<evidence type="ECO:0000256" key="14">
    <source>
        <dbReference type="ARBA" id="ARBA00022840"/>
    </source>
</evidence>
<dbReference type="GO" id="GO:0005524">
    <property type="term" value="F:ATP binding"/>
    <property type="evidence" value="ECO:0007669"/>
    <property type="project" value="UniProtKB-UniRule"/>
</dbReference>
<feature type="binding site" evidence="23">
    <location>
        <position position="125"/>
    </location>
    <ligand>
        <name>NAD(+)</name>
        <dbReference type="ChEBI" id="CHEBI:57540"/>
    </ligand>
</feature>
<feature type="binding site" evidence="23">
    <location>
        <position position="284"/>
    </location>
    <ligand>
        <name>Zn(2+)</name>
        <dbReference type="ChEBI" id="CHEBI:29105"/>
        <note>catalytic</note>
    </ligand>
</feature>
<evidence type="ECO:0000256" key="24">
    <source>
        <dbReference type="SAM" id="MobiDB-lite"/>
    </source>
</evidence>
<dbReference type="InterPro" id="IPR013708">
    <property type="entry name" value="Shikimate_DH-bd_N"/>
</dbReference>
<evidence type="ECO:0000256" key="2">
    <source>
        <dbReference type="ARBA" id="ARBA00004811"/>
    </source>
</evidence>
<dbReference type="HAMAP" id="MF_00210">
    <property type="entry name" value="EPSP_synth"/>
    <property type="match status" value="1"/>
</dbReference>
<dbReference type="SUPFAM" id="SSF56796">
    <property type="entry name" value="Dehydroquinate synthase-like"/>
    <property type="match status" value="1"/>
</dbReference>
<evidence type="ECO:0000256" key="3">
    <source>
        <dbReference type="ARBA" id="ARBA00004842"/>
    </source>
</evidence>
<keyword evidence="31" id="KW-1185">Reference proteome</keyword>
<feature type="binding site" evidence="23">
    <location>
        <begin position="185"/>
        <end position="188"/>
    </location>
    <ligand>
        <name>NAD(+)</name>
        <dbReference type="ChEBI" id="CHEBI:57540"/>
    </ligand>
</feature>
<evidence type="ECO:0000256" key="13">
    <source>
        <dbReference type="ARBA" id="ARBA00022833"/>
    </source>
</evidence>
<evidence type="ECO:0000256" key="15">
    <source>
        <dbReference type="ARBA" id="ARBA00022857"/>
    </source>
</evidence>
<dbReference type="EC" id="1.1.1.25" evidence="23"/>
<feature type="binding site" evidence="23">
    <location>
        <begin position="47"/>
        <end position="49"/>
    </location>
    <ligand>
        <name>NAD(+)</name>
        <dbReference type="ChEBI" id="CHEBI:57540"/>
    </ligand>
</feature>
<evidence type="ECO:0000256" key="9">
    <source>
        <dbReference type="ARBA" id="ARBA00022679"/>
    </source>
</evidence>
<dbReference type="InterPro" id="IPR036968">
    <property type="entry name" value="Enolpyruvate_Tfrase_sf"/>
</dbReference>
<dbReference type="SUPFAM" id="SSF52540">
    <property type="entry name" value="P-loop containing nucleoside triphosphate hydrolases"/>
    <property type="match status" value="1"/>
</dbReference>
<dbReference type="Pfam" id="PF01761">
    <property type="entry name" value="DHQ_synthase"/>
    <property type="match status" value="1"/>
</dbReference>
<dbReference type="InterPro" id="IPR031322">
    <property type="entry name" value="Shikimate/glucono_kinase"/>
</dbReference>
<dbReference type="FunFam" id="1.20.1090.10:FF:000007">
    <property type="entry name" value="Pentafunctional AROM polypeptide"/>
    <property type="match status" value="1"/>
</dbReference>
<dbReference type="PROSITE" id="PS00104">
    <property type="entry name" value="EPSP_SYNTHASE_1"/>
    <property type="match status" value="1"/>
</dbReference>
<dbReference type="GO" id="GO:0003866">
    <property type="term" value="F:3-phosphoshikimate 1-carboxyvinyltransferase activity"/>
    <property type="evidence" value="ECO:0007669"/>
    <property type="project" value="UniProtKB-UniRule"/>
</dbReference>
<dbReference type="PROSITE" id="PS01128">
    <property type="entry name" value="SHIKIMATE_KINASE"/>
    <property type="match status" value="1"/>
</dbReference>
<evidence type="ECO:0000256" key="19">
    <source>
        <dbReference type="ARBA" id="ARBA00023268"/>
    </source>
</evidence>
<dbReference type="Gene3D" id="3.65.10.10">
    <property type="entry name" value="Enolpyruvate transferase domain"/>
    <property type="match status" value="2"/>
</dbReference>
<comment type="similarity">
    <text evidence="23">In the 2nd section; belongs to the EPSP synthase family.</text>
</comment>
<dbReference type="Gene3D" id="3.40.50.1970">
    <property type="match status" value="1"/>
</dbReference>
<feature type="binding site" evidence="23">
    <location>
        <position position="167"/>
    </location>
    <ligand>
        <name>NAD(+)</name>
        <dbReference type="ChEBI" id="CHEBI:57540"/>
    </ligand>
</feature>
<dbReference type="EC" id="2.5.1.19" evidence="23"/>
<feature type="binding site" evidence="23">
    <location>
        <position position="369"/>
    </location>
    <ligand>
        <name>7-phospho-2-dehydro-3-deoxy-D-arabino-heptonate</name>
        <dbReference type="ChEBI" id="CHEBI:58394"/>
    </ligand>
</feature>
<dbReference type="InterPro" id="IPR056179">
    <property type="entry name" value="DHQS_C"/>
</dbReference>
<evidence type="ECO:0000256" key="8">
    <source>
        <dbReference type="ARBA" id="ARBA00022605"/>
    </source>
</evidence>
<dbReference type="CDD" id="cd01065">
    <property type="entry name" value="NAD_bind_Shikimate_DH"/>
    <property type="match status" value="1"/>
</dbReference>
<dbReference type="CDD" id="cd08195">
    <property type="entry name" value="DHQS"/>
    <property type="match status" value="1"/>
</dbReference>
<dbReference type="InterPro" id="IPR001986">
    <property type="entry name" value="Enolpyruvate_Tfrase_dom"/>
</dbReference>
<dbReference type="Gene3D" id="3.40.50.10860">
    <property type="entry name" value="Leucine Dehydrogenase, chain A, domain 1"/>
    <property type="match status" value="1"/>
</dbReference>
<feature type="binding site" evidence="23">
    <location>
        <position position="158"/>
    </location>
    <ligand>
        <name>7-phospho-2-dehydro-3-deoxy-D-arabino-heptonate</name>
        <dbReference type="ChEBI" id="CHEBI:58394"/>
    </ligand>
</feature>
<feature type="region of interest" description="Disordered" evidence="24">
    <location>
        <begin position="1771"/>
        <end position="1802"/>
    </location>
</feature>
<comment type="pathway">
    <text evidence="23">Metabolic intermediate biosynthesis; chorismate biosynthesis; chorismate from D-erythrose 4-phosphate and phosphoenolpyruvate: step 4/7.</text>
</comment>
<dbReference type="EMBL" id="PJQL01000069">
    <property type="protein sequence ID" value="RCI00286.1"/>
    <property type="molecule type" value="Genomic_DNA"/>
</dbReference>
<evidence type="ECO:0000256" key="4">
    <source>
        <dbReference type="ARBA" id="ARBA00006477"/>
    </source>
</evidence>
<comment type="catalytic activity">
    <reaction evidence="21 23">
        <text>shikimate + ATP = 3-phosphoshikimate + ADP + H(+)</text>
        <dbReference type="Rhea" id="RHEA:13121"/>
        <dbReference type="ChEBI" id="CHEBI:15378"/>
        <dbReference type="ChEBI" id="CHEBI:30616"/>
        <dbReference type="ChEBI" id="CHEBI:36208"/>
        <dbReference type="ChEBI" id="CHEBI:145989"/>
        <dbReference type="ChEBI" id="CHEBI:456216"/>
        <dbReference type="EC" id="2.7.1.71"/>
    </reaction>
</comment>
<feature type="binding site" evidence="23">
    <location>
        <begin position="89"/>
        <end position="92"/>
    </location>
    <ligand>
        <name>NAD(+)</name>
        <dbReference type="ChEBI" id="CHEBI:57540"/>
    </ligand>
</feature>
<dbReference type="FunFam" id="3.65.10.10:FF:000007">
    <property type="entry name" value="Pentafunctional AROM polypeptide"/>
    <property type="match status" value="1"/>
</dbReference>
<feature type="region of interest" description="Disordered" evidence="24">
    <location>
        <begin position="1726"/>
        <end position="1747"/>
    </location>
</feature>
<dbReference type="InterPro" id="IPR030960">
    <property type="entry name" value="DHQS/DOIS_N"/>
</dbReference>
<dbReference type="Pfam" id="PF01202">
    <property type="entry name" value="SKI"/>
    <property type="match status" value="1"/>
</dbReference>
<dbReference type="HAMAP" id="MF_03143">
    <property type="entry name" value="Pentafunct_AroM"/>
    <property type="match status" value="1"/>
</dbReference>
<evidence type="ECO:0000256" key="1">
    <source>
        <dbReference type="ARBA" id="ARBA00004496"/>
    </source>
</evidence>
<feature type="region of interest" description="3-dehydroquinate synthase" evidence="23">
    <location>
        <begin position="1"/>
        <end position="397"/>
    </location>
</feature>
<dbReference type="SUPFAM" id="SSF51735">
    <property type="entry name" value="NAD(P)-binding Rossmann-fold domains"/>
    <property type="match status" value="1"/>
</dbReference>
<evidence type="ECO:0000259" key="25">
    <source>
        <dbReference type="Pfam" id="PF00275"/>
    </source>
</evidence>
<dbReference type="InterPro" id="IPR006151">
    <property type="entry name" value="Shikm_DH/Glu-tRNA_Rdtase"/>
</dbReference>
<dbReference type="InterPro" id="IPR023000">
    <property type="entry name" value="Shikimate_kinase_CS"/>
</dbReference>
<keyword evidence="7 23" id="KW-0963">Cytoplasm</keyword>
<dbReference type="Pfam" id="PF01488">
    <property type="entry name" value="Shikimate_DH"/>
    <property type="match status" value="1"/>
</dbReference>
<organism evidence="30 31">
    <name type="scientific">Rhizopus azygosporus</name>
    <name type="common">Rhizopus microsporus var. azygosporus</name>
    <dbReference type="NCBI Taxonomy" id="86630"/>
    <lineage>
        <taxon>Eukaryota</taxon>
        <taxon>Fungi</taxon>
        <taxon>Fungi incertae sedis</taxon>
        <taxon>Mucoromycota</taxon>
        <taxon>Mucoromycotina</taxon>
        <taxon>Mucoromycetes</taxon>
        <taxon>Mucorales</taxon>
        <taxon>Mucorineae</taxon>
        <taxon>Rhizopodaceae</taxon>
        <taxon>Rhizopus</taxon>
    </lineage>
</organism>
<comment type="subunit">
    <text evidence="23">Homodimer.</text>
</comment>
<feature type="domain" description="Enolpyruvate transferase" evidence="25">
    <location>
        <begin position="425"/>
        <end position="855"/>
    </location>
</feature>
<dbReference type="InterPro" id="IPR016037">
    <property type="entry name" value="DHQ_synth_AroB"/>
</dbReference>
<dbReference type="Pfam" id="PF24621">
    <property type="entry name" value="DHQS_C"/>
    <property type="match status" value="1"/>
</dbReference>
<dbReference type="PROSITE" id="PS00885">
    <property type="entry name" value="EPSP_SYNTHASE_2"/>
    <property type="match status" value="1"/>
</dbReference>
<dbReference type="GO" id="GO:0009073">
    <property type="term" value="P:aromatic amino acid family biosynthetic process"/>
    <property type="evidence" value="ECO:0007669"/>
    <property type="project" value="UniProtKB-UniRule"/>
</dbReference>
<dbReference type="InterPro" id="IPR013785">
    <property type="entry name" value="Aldolase_TIM"/>
</dbReference>
<keyword evidence="17 23" id="KW-0057">Aromatic amino acid biosynthesis</keyword>
<feature type="binding site" evidence="23">
    <location>
        <position position="263"/>
    </location>
    <ligand>
        <name>7-phospho-2-dehydro-3-deoxy-D-arabino-heptonate</name>
        <dbReference type="ChEBI" id="CHEBI:58394"/>
    </ligand>
</feature>
<feature type="active site" description="Schiff-base intermediate with substrate; for 3-dehydroquinate dehydratase activity" evidence="23">
    <location>
        <position position="1245"/>
    </location>
</feature>
<dbReference type="EC" id="4.2.1.10" evidence="23"/>
<dbReference type="Gene3D" id="3.40.50.300">
    <property type="entry name" value="P-loop containing nucleotide triphosphate hydrolases"/>
    <property type="match status" value="1"/>
</dbReference>
<accession>A0A367KDK5</accession>
<keyword evidence="19 23" id="KW-0511">Multifunctional enzyme</keyword>
<dbReference type="EC" id="2.7.1.71" evidence="23"/>
<comment type="similarity">
    <text evidence="4">In the 2nd section; belongs to the type-I 3-dehydroquinase family.</text>
</comment>
<dbReference type="PANTHER" id="PTHR21090">
    <property type="entry name" value="AROM/DEHYDROQUINATE SYNTHASE"/>
    <property type="match status" value="1"/>
</dbReference>
<evidence type="ECO:0000256" key="10">
    <source>
        <dbReference type="ARBA" id="ARBA00022723"/>
    </source>
</evidence>
<dbReference type="Gene3D" id="3.40.50.720">
    <property type="entry name" value="NAD(P)-binding Rossmann-like Domain"/>
    <property type="match status" value="1"/>
</dbReference>
<keyword evidence="14 23" id="KW-0067">ATP-binding</keyword>
<dbReference type="GO" id="GO:0008652">
    <property type="term" value="P:amino acid biosynthetic process"/>
    <property type="evidence" value="ECO:0007669"/>
    <property type="project" value="UniProtKB-KW"/>
</dbReference>
<keyword evidence="11 23" id="KW-0547">Nucleotide-binding</keyword>
<feature type="binding site" evidence="23">
    <location>
        <position position="136"/>
    </location>
    <ligand>
        <name>7-phospho-2-dehydro-3-deoxy-D-arabino-heptonate</name>
        <dbReference type="ChEBI" id="CHEBI:58394"/>
    </ligand>
</feature>
<evidence type="ECO:0000256" key="7">
    <source>
        <dbReference type="ARBA" id="ARBA00022490"/>
    </source>
</evidence>
<dbReference type="PANTHER" id="PTHR21090:SF5">
    <property type="entry name" value="PENTAFUNCTIONAL AROM POLYPEPTIDE"/>
    <property type="match status" value="1"/>
</dbReference>
<comment type="pathway">
    <text evidence="23">Metabolic intermediate biosynthesis; chorismate biosynthesis; chorismate from D-erythrose 4-phosphate and phosphoenolpyruvate: step 2/7.</text>
</comment>
<feature type="region of interest" description="Shikimate dehydrogenase" evidence="23">
    <location>
        <begin position="1324"/>
        <end position="2164"/>
    </location>
</feature>
<keyword evidence="9 23" id="KW-0808">Transferase</keyword>
<comment type="similarity">
    <text evidence="23">In the C-terminal section; belongs to the shikimate dehydrogenase family.</text>
</comment>
<evidence type="ECO:0000256" key="5">
    <source>
        <dbReference type="ARBA" id="ARBA00009349"/>
    </source>
</evidence>
<feature type="binding site" evidence="23">
    <location>
        <begin position="145"/>
        <end position="146"/>
    </location>
    <ligand>
        <name>NAD(+)</name>
        <dbReference type="ChEBI" id="CHEBI:57540"/>
    </ligand>
</feature>
<comment type="subcellular location">
    <subcellularLocation>
        <location evidence="1 23">Cytoplasm</location>
    </subcellularLocation>
</comment>
<keyword evidence="16 23" id="KW-0560">Oxidoreductase</keyword>
<dbReference type="InterPro" id="IPR013792">
    <property type="entry name" value="RNA3'P_cycl/enolpyr_Trfase_a/b"/>
</dbReference>
<dbReference type="CDD" id="cd00502">
    <property type="entry name" value="DHQase_I"/>
    <property type="match status" value="1"/>
</dbReference>
<dbReference type="InterPro" id="IPR001381">
    <property type="entry name" value="DHquinase_I"/>
</dbReference>
<keyword evidence="8 23" id="KW-0028">Amino-acid biosynthesis</keyword>
<comment type="catalytic activity">
    <reaction evidence="20">
        <text>3-phosphoshikimate + phosphoenolpyruvate = 5-O-(1-carboxyvinyl)-3-phosphoshikimate + phosphate</text>
        <dbReference type="Rhea" id="RHEA:21256"/>
        <dbReference type="ChEBI" id="CHEBI:43474"/>
        <dbReference type="ChEBI" id="CHEBI:57701"/>
        <dbReference type="ChEBI" id="CHEBI:58702"/>
        <dbReference type="ChEBI" id="CHEBI:145989"/>
        <dbReference type="EC" id="2.5.1.19"/>
    </reaction>
    <physiologicalReaction direction="left-to-right" evidence="20">
        <dbReference type="Rhea" id="RHEA:21257"/>
    </physiologicalReaction>
</comment>
<dbReference type="Proteomes" id="UP000252139">
    <property type="component" value="Unassembled WGS sequence"/>
</dbReference>
<feature type="domain" description="3-dehydroquinate synthase N-terminal" evidence="27">
    <location>
        <begin position="85"/>
        <end position="195"/>
    </location>
</feature>
<feature type="binding site" evidence="23">
    <location>
        <position position="196"/>
    </location>
    <ligand>
        <name>NAD(+)</name>
        <dbReference type="ChEBI" id="CHEBI:57540"/>
    </ligand>
</feature>
<comment type="caution">
    <text evidence="23">Lacks conserved residue(s) required for the propagation of feature annotation.</text>
</comment>
<keyword evidence="13 23" id="KW-0862">Zinc</keyword>
<dbReference type="GO" id="GO:0009423">
    <property type="term" value="P:chorismate biosynthetic process"/>
    <property type="evidence" value="ECO:0007669"/>
    <property type="project" value="UniProtKB-UniRule"/>
</dbReference>
<dbReference type="SUPFAM" id="SSF55205">
    <property type="entry name" value="EPT/RTPC-like"/>
    <property type="match status" value="1"/>
</dbReference>
<feature type="binding site" evidence="23">
    <location>
        <begin position="120"/>
        <end position="122"/>
    </location>
    <ligand>
        <name>NAD(+)</name>
        <dbReference type="ChEBI" id="CHEBI:57540"/>
    </ligand>
</feature>
<feature type="binding site" evidence="23">
    <location>
        <begin position="200"/>
        <end position="203"/>
    </location>
    <ligand>
        <name>7-phospho-2-dehydro-3-deoxy-D-arabino-heptonate</name>
        <dbReference type="ChEBI" id="CHEBI:58394"/>
    </ligand>
</feature>
<dbReference type="Pfam" id="PF00275">
    <property type="entry name" value="EPSP_synthase"/>
    <property type="match status" value="1"/>
</dbReference>
<dbReference type="InterPro" id="IPR027417">
    <property type="entry name" value="P-loop_NTPase"/>
</dbReference>
<dbReference type="GO" id="GO:0005737">
    <property type="term" value="C:cytoplasm"/>
    <property type="evidence" value="ECO:0007669"/>
    <property type="project" value="UniProtKB-SubCell"/>
</dbReference>
<dbReference type="Pfam" id="PF08501">
    <property type="entry name" value="Shikimate_dh_N"/>
    <property type="match status" value="1"/>
</dbReference>
<dbReference type="HAMAP" id="MF_00109">
    <property type="entry name" value="Shikimate_kinase"/>
    <property type="match status" value="1"/>
</dbReference>
<feature type="domain" description="Quinate/shikimate 5-dehydrogenase/glutamyl-tRNA reductase" evidence="26">
    <location>
        <begin position="1451"/>
        <end position="1512"/>
    </location>
</feature>
<evidence type="ECO:0000259" key="26">
    <source>
        <dbReference type="Pfam" id="PF01488"/>
    </source>
</evidence>
<dbReference type="OrthoDB" id="197068at2759"/>
<feature type="binding site" evidence="23">
    <location>
        <position position="200"/>
    </location>
    <ligand>
        <name>Zn(2+)</name>
        <dbReference type="ChEBI" id="CHEBI:29105"/>
        <note>catalytic</note>
    </ligand>
</feature>
<dbReference type="InterPro" id="IPR036291">
    <property type="entry name" value="NAD(P)-bd_dom_sf"/>
</dbReference>
<evidence type="ECO:0000256" key="21">
    <source>
        <dbReference type="ARBA" id="ARBA00048567"/>
    </source>
</evidence>
<dbReference type="EC" id="4.2.3.4" evidence="23"/>
<name>A0A367KDK5_RHIAZ</name>
<evidence type="ECO:0000256" key="12">
    <source>
        <dbReference type="ARBA" id="ARBA00022777"/>
    </source>
</evidence>
<dbReference type="InterPro" id="IPR023193">
    <property type="entry name" value="EPSP_synthase_CS"/>
</dbReference>
<dbReference type="FunFam" id="3.40.50.1970:FF:000007">
    <property type="entry name" value="Pentafunctional AROM polypeptide"/>
    <property type="match status" value="1"/>
</dbReference>
<comment type="catalytic activity">
    <reaction evidence="23">
        <text>shikimate + NADP(+) = 3-dehydroshikimate + NADPH + H(+)</text>
        <dbReference type="Rhea" id="RHEA:17737"/>
        <dbReference type="ChEBI" id="CHEBI:15378"/>
        <dbReference type="ChEBI" id="CHEBI:16630"/>
        <dbReference type="ChEBI" id="CHEBI:36208"/>
        <dbReference type="ChEBI" id="CHEBI:57783"/>
        <dbReference type="ChEBI" id="CHEBI:58349"/>
        <dbReference type="EC" id="1.1.1.25"/>
    </reaction>
</comment>
<comment type="function">
    <text evidence="22 23">The AROM polypeptide catalyzes 5 consecutive enzymatic reactions in prechorismate polyaromatic amino acid biosynthesis.</text>
</comment>
<dbReference type="NCBIfam" id="TIGR01356">
    <property type="entry name" value="aroA"/>
    <property type="match status" value="1"/>
</dbReference>
<dbReference type="NCBIfam" id="TIGR01093">
    <property type="entry name" value="aroD"/>
    <property type="match status" value="1"/>
</dbReference>
<evidence type="ECO:0000256" key="22">
    <source>
        <dbReference type="ARBA" id="ARBA00054455"/>
    </source>
</evidence>
<comment type="similarity">
    <text evidence="6">Belongs to the EPSP synthase family.</text>
</comment>
<dbReference type="SUPFAM" id="SSF51569">
    <property type="entry name" value="Aldolase"/>
    <property type="match status" value="1"/>
</dbReference>
<dbReference type="CDD" id="cd01556">
    <property type="entry name" value="EPSP_synthase"/>
    <property type="match status" value="1"/>
</dbReference>
<dbReference type="Gene3D" id="1.20.1090.10">
    <property type="entry name" value="Dehydroquinate synthase-like - alpha domain"/>
    <property type="match status" value="1"/>
</dbReference>
<evidence type="ECO:0000256" key="20">
    <source>
        <dbReference type="ARBA" id="ARBA00044633"/>
    </source>
</evidence>
<evidence type="ECO:0000256" key="16">
    <source>
        <dbReference type="ARBA" id="ARBA00023002"/>
    </source>
</evidence>
<comment type="similarity">
    <text evidence="23">In the 4th section; belongs to the type-I 3-dehydroquinase family.</text>
</comment>
<comment type="similarity">
    <text evidence="23">In the 3rd section; belongs to the shikimate kinase family.</text>
</comment>
<keyword evidence="18 23" id="KW-0456">Lyase</keyword>